<name>A0A2V4C0Q5_9FLAO</name>
<dbReference type="EMBL" id="QJHL01000002">
    <property type="protein sequence ID" value="PXY44888.1"/>
    <property type="molecule type" value="Genomic_DNA"/>
</dbReference>
<reference evidence="2 3" key="1">
    <citation type="submission" date="2018-05" db="EMBL/GenBank/DDBJ databases">
        <title>Flavobacterium sp. strain IMCC34758, incomplete genome.</title>
        <authorList>
            <person name="Joung Y."/>
        </authorList>
    </citation>
    <scope>NUCLEOTIDE SEQUENCE [LARGE SCALE GENOMIC DNA]</scope>
    <source>
        <strain evidence="2 3">IMCC34758</strain>
    </source>
</reference>
<protein>
    <recommendedName>
        <fullName evidence="4">Gliding motility protein SprC</fullName>
    </recommendedName>
</protein>
<feature type="chain" id="PRO_5015995791" description="Gliding motility protein SprC" evidence="1">
    <location>
        <begin position="29"/>
        <end position="488"/>
    </location>
</feature>
<dbReference type="InterPro" id="IPR013783">
    <property type="entry name" value="Ig-like_fold"/>
</dbReference>
<comment type="caution">
    <text evidence="2">The sequence shown here is derived from an EMBL/GenBank/DDBJ whole genome shotgun (WGS) entry which is preliminary data.</text>
</comment>
<dbReference type="OrthoDB" id="678019at2"/>
<evidence type="ECO:0000256" key="1">
    <source>
        <dbReference type="SAM" id="SignalP"/>
    </source>
</evidence>
<dbReference type="Proteomes" id="UP000247681">
    <property type="component" value="Unassembled WGS sequence"/>
</dbReference>
<dbReference type="AlphaFoldDB" id="A0A2V4C0Q5"/>
<evidence type="ECO:0000313" key="2">
    <source>
        <dbReference type="EMBL" id="PXY44888.1"/>
    </source>
</evidence>
<gene>
    <name evidence="2" type="ORF">DMB68_09200</name>
</gene>
<evidence type="ECO:0008006" key="4">
    <source>
        <dbReference type="Google" id="ProtNLM"/>
    </source>
</evidence>
<evidence type="ECO:0000313" key="3">
    <source>
        <dbReference type="Proteomes" id="UP000247681"/>
    </source>
</evidence>
<accession>A0A2V4C0Q5</accession>
<organism evidence="2 3">
    <name type="scientific">Flavobacterium hydrophilum</name>
    <dbReference type="NCBI Taxonomy" id="2211445"/>
    <lineage>
        <taxon>Bacteria</taxon>
        <taxon>Pseudomonadati</taxon>
        <taxon>Bacteroidota</taxon>
        <taxon>Flavobacteriia</taxon>
        <taxon>Flavobacteriales</taxon>
        <taxon>Flavobacteriaceae</taxon>
        <taxon>Flavobacterium</taxon>
    </lineage>
</organism>
<feature type="signal peptide" evidence="1">
    <location>
        <begin position="1"/>
        <end position="28"/>
    </location>
</feature>
<proteinExistence type="predicted"/>
<keyword evidence="1" id="KW-0732">Signal</keyword>
<keyword evidence="3" id="KW-1185">Reference proteome</keyword>
<sequence>MMKKTTLSLIKSLLFLGVFFFTFYQSNAQTTISASKFDFVNICAGALVNGQPFNEYNVTFTYSNFTADVTFDVEISDENGVFLATPLLATKLEVTNISSTQQKIKFAVPVDLKGSNTCSIRIRSNKNVNSQRIKNFLNNDTFSVYYENYVDSFSINNQGANAAFCSGGGLTLSIDNPTPAIKESSPINYPNLKYIWYKDDVVIPGQTAASLAVNTPGFYYAKIDYGPCSDNNFSSNRVTVTSISGSGSTTTISSSLGNPFCASGGNTVLTATSGNSYVWKKDGVVISGVTTRTYATSEGGVYTVDVNFGGCTASGNINLVSNSFDASIDVAEETTIEEGQTLSVTVTDDASSPTYEWFLNGNVIAGATSDTYLVSFRGNYKVKISQAGGCISTKEFNFKVNGPPGLATVIPNIIKLSTSPYWNIPDEYRNENTSVIIISSNGEKVLDVVNYQGDWPQTGLDIKNVNPVYYYVIKGNAGEKKGSITVLK</sequence>
<dbReference type="RefSeq" id="WP_110346406.1">
    <property type="nucleotide sequence ID" value="NZ_QJHL01000002.1"/>
</dbReference>
<dbReference type="Gene3D" id="2.60.40.10">
    <property type="entry name" value="Immunoglobulins"/>
    <property type="match status" value="1"/>
</dbReference>